<dbReference type="RefSeq" id="WP_250424313.1">
    <property type="nucleotide sequence ID" value="NZ_JAJKBJ010000028.1"/>
</dbReference>
<feature type="chain" id="PRO_5040808354" description="Secreted protein" evidence="1">
    <location>
        <begin position="21"/>
        <end position="135"/>
    </location>
</feature>
<dbReference type="EMBL" id="JAJKBJ010000028">
    <property type="protein sequence ID" value="MCL9685522.1"/>
    <property type="molecule type" value="Genomic_DNA"/>
</dbReference>
<dbReference type="Proteomes" id="UP001139721">
    <property type="component" value="Unassembled WGS sequence"/>
</dbReference>
<protein>
    <recommendedName>
        <fullName evidence="4">Secreted protein</fullName>
    </recommendedName>
</protein>
<evidence type="ECO:0000313" key="3">
    <source>
        <dbReference type="Proteomes" id="UP001139721"/>
    </source>
</evidence>
<evidence type="ECO:0000256" key="1">
    <source>
        <dbReference type="SAM" id="SignalP"/>
    </source>
</evidence>
<gene>
    <name evidence="2" type="ORF">LOX96_15570</name>
</gene>
<evidence type="ECO:0000313" key="2">
    <source>
        <dbReference type="EMBL" id="MCL9685522.1"/>
    </source>
</evidence>
<keyword evidence="3" id="KW-1185">Reference proteome</keyword>
<proteinExistence type="predicted"/>
<sequence length="135" mass="15422">MKLKSLLFVVCFSLFSNVFAANLHINPKADAEDKKSITKNISYPGYCQIEIINNSFTDVTVFGTYEDGSSLAFGIYSFDAPHYISLYYNLYCHSQMYITVQSPYYTLYSGWTNVNSTIRILPYLKNQAKAELSTR</sequence>
<name>A0A9X2IDH2_9GAMM</name>
<keyword evidence="1" id="KW-0732">Signal</keyword>
<feature type="signal peptide" evidence="1">
    <location>
        <begin position="1"/>
        <end position="20"/>
    </location>
</feature>
<dbReference type="AlphaFoldDB" id="A0A9X2IDH2"/>
<comment type="caution">
    <text evidence="2">The sequence shown here is derived from an EMBL/GenBank/DDBJ whole genome shotgun (WGS) entry which is preliminary data.</text>
</comment>
<organism evidence="2 3">
    <name type="scientific">Legionella maioricensis</name>
    <dbReference type="NCBI Taxonomy" id="2896528"/>
    <lineage>
        <taxon>Bacteria</taxon>
        <taxon>Pseudomonadati</taxon>
        <taxon>Pseudomonadota</taxon>
        <taxon>Gammaproteobacteria</taxon>
        <taxon>Legionellales</taxon>
        <taxon>Legionellaceae</taxon>
        <taxon>Legionella</taxon>
    </lineage>
</organism>
<accession>A0A9X2IDH2</accession>
<reference evidence="2" key="1">
    <citation type="submission" date="2021-11" db="EMBL/GenBank/DDBJ databases">
        <title>Legionella maioricencis sp. nov., a new species isolated from hot water samples in Mallorca.</title>
        <authorList>
            <person name="Crespi S."/>
            <person name="Drasar V."/>
            <person name="Salva-Serra F."/>
            <person name="Jaen-Luchoro D."/>
            <person name="Pineiro-Iglesias B."/>
            <person name="Aliaga F."/>
            <person name="Fernandez-Juarez V."/>
            <person name="Coll G."/>
            <person name="Moore E.R.B."/>
            <person name="Bennasar-Figueras A."/>
        </authorList>
    </citation>
    <scope>NUCLEOTIDE SEQUENCE</scope>
    <source>
        <strain evidence="2">HCPI-6</strain>
    </source>
</reference>
<evidence type="ECO:0008006" key="4">
    <source>
        <dbReference type="Google" id="ProtNLM"/>
    </source>
</evidence>